<dbReference type="EMBL" id="FOZL01000001">
    <property type="protein sequence ID" value="SFS07585.1"/>
    <property type="molecule type" value="Genomic_DNA"/>
</dbReference>
<sequence>MLAEWSAECAADDPVLVVPWQDPNGPAAFVDLRLNPYDFDQLPEAEQYPSLMQALRALNAPRSPVFTAKCDAWVMSREEVETLELNLDMALDTADLLTGFATYIDLVWRDRTSFASFHQQSQLLHKLTRLAAALDQPYAGLDCIIRPAFVDLAGPQEGFAVSVYVRALGSDIHTAEENWGAALESVVSLLRSRDFAPS</sequence>
<dbReference type="Proteomes" id="UP000199024">
    <property type="component" value="Unassembled WGS sequence"/>
</dbReference>
<evidence type="ECO:0000313" key="1">
    <source>
        <dbReference type="EMBL" id="SFS07585.1"/>
    </source>
</evidence>
<dbReference type="STRING" id="474950.SAMN05421771_1359"/>
<protein>
    <submittedName>
        <fullName evidence="1">Uncharacterized protein</fullName>
    </submittedName>
</protein>
<dbReference type="RefSeq" id="WP_089837796.1">
    <property type="nucleotide sequence ID" value="NZ_FOZL01000001.1"/>
</dbReference>
<accession>A0A1I6LVW4</accession>
<evidence type="ECO:0000313" key="2">
    <source>
        <dbReference type="Proteomes" id="UP000199024"/>
    </source>
</evidence>
<dbReference type="AlphaFoldDB" id="A0A1I6LVW4"/>
<keyword evidence="2" id="KW-1185">Reference proteome</keyword>
<dbReference type="OrthoDB" id="116383at2"/>
<reference evidence="1 2" key="1">
    <citation type="submission" date="2016-10" db="EMBL/GenBank/DDBJ databases">
        <authorList>
            <person name="de Groot N.N."/>
        </authorList>
    </citation>
    <scope>NUCLEOTIDE SEQUENCE [LARGE SCALE GENOMIC DNA]</scope>
    <source>
        <strain evidence="1 2">DSM 21001</strain>
    </source>
</reference>
<proteinExistence type="predicted"/>
<organism evidence="1 2">
    <name type="scientific">Granulicella pectinivorans</name>
    <dbReference type="NCBI Taxonomy" id="474950"/>
    <lineage>
        <taxon>Bacteria</taxon>
        <taxon>Pseudomonadati</taxon>
        <taxon>Acidobacteriota</taxon>
        <taxon>Terriglobia</taxon>
        <taxon>Terriglobales</taxon>
        <taxon>Acidobacteriaceae</taxon>
        <taxon>Granulicella</taxon>
    </lineage>
</organism>
<gene>
    <name evidence="1" type="ORF">SAMN05421771_1359</name>
</gene>
<name>A0A1I6LVW4_9BACT</name>